<comment type="caution">
    <text evidence="2">The sequence shown here is derived from an EMBL/GenBank/DDBJ whole genome shotgun (WGS) entry which is preliminary data.</text>
</comment>
<reference evidence="2" key="3">
    <citation type="journal article" date="2019" name="Microbiol. Resour. Announc.">
        <title>Draft Genome Sequences of Type Strains of Gordonibacter faecihominis, Paraeggerthella hongkongensis, Parvibacter caecicola,Slackia equolifaciens, Slackia faecicanis, and Slackia isoflavoniconvertens.</title>
        <authorList>
            <person name="Danylec N."/>
            <person name="Stoll D.A."/>
            <person name="Dotsch A."/>
            <person name="Huch M."/>
        </authorList>
    </citation>
    <scope>NUCLEOTIDE SEQUENCE</scope>
    <source>
        <strain evidence="2">DSM 16107</strain>
    </source>
</reference>
<protein>
    <submittedName>
        <fullName evidence="2">Uncharacterized protein</fullName>
    </submittedName>
</protein>
<dbReference type="Proteomes" id="UP000270112">
    <property type="component" value="Unassembled WGS sequence"/>
</dbReference>
<dbReference type="RefSeq" id="WP_114546464.1">
    <property type="nucleotide sequence ID" value="NZ_PPTT01000014.1"/>
</dbReference>
<dbReference type="EMBL" id="QICC01000040">
    <property type="protein sequence ID" value="RNM41338.1"/>
    <property type="molecule type" value="Genomic_DNA"/>
</dbReference>
<evidence type="ECO:0000313" key="4">
    <source>
        <dbReference type="Proteomes" id="UP000270112"/>
    </source>
</evidence>
<name>A0A3N0IWH6_9ACTN</name>
<dbReference type="AlphaFoldDB" id="A0A3N0IWH6"/>
<dbReference type="EMBL" id="PPTT01000014">
    <property type="protein sequence ID" value="RDB68654.1"/>
    <property type="molecule type" value="Genomic_DNA"/>
</dbReference>
<organism evidence="2 4">
    <name type="scientific">Eggerthella sinensis</name>
    <dbReference type="NCBI Taxonomy" id="242230"/>
    <lineage>
        <taxon>Bacteria</taxon>
        <taxon>Bacillati</taxon>
        <taxon>Actinomycetota</taxon>
        <taxon>Coriobacteriia</taxon>
        <taxon>Eggerthellales</taxon>
        <taxon>Eggerthellaceae</taxon>
        <taxon>Eggerthella</taxon>
    </lineage>
</organism>
<evidence type="ECO:0000313" key="3">
    <source>
        <dbReference type="Proteomes" id="UP000253817"/>
    </source>
</evidence>
<keyword evidence="3" id="KW-1185">Reference proteome</keyword>
<accession>A0A3N0IWH6</accession>
<sequence length="178" mass="19151">MDEADVPVYRCARCGRVLVAVGAAAASVDTDLWRSTIVRSPYAEPACASCASCASCSPDLLQPVAFRAACAADEGFSYAFTGGMDANRLTLSWAPETPAPTLAVLKTFTGLQVADAPRGRTVTFFLADEDAYCYCDLDPCEWCVARCKRGFKLYVLRADGAGLRFLCELPPNAKPREE</sequence>
<gene>
    <name evidence="1" type="ORF">C1876_09380</name>
    <name evidence="2" type="ORF">DMP09_10180</name>
</gene>
<evidence type="ECO:0000313" key="2">
    <source>
        <dbReference type="EMBL" id="RNM41338.1"/>
    </source>
</evidence>
<reference evidence="4" key="2">
    <citation type="submission" date="2018-05" db="EMBL/GenBank/DDBJ databases">
        <title>Genome Sequencing of selected type strains of the family Eggerthellaceae.</title>
        <authorList>
            <person name="Danylec N."/>
            <person name="Stoll D.A."/>
            <person name="Doetsch A."/>
            <person name="Huch M."/>
        </authorList>
    </citation>
    <scope>NUCLEOTIDE SEQUENCE [LARGE SCALE GENOMIC DNA]</scope>
    <source>
        <strain evidence="4">DSM 16107</strain>
    </source>
</reference>
<evidence type="ECO:0000313" key="1">
    <source>
        <dbReference type="EMBL" id="RDB68654.1"/>
    </source>
</evidence>
<dbReference type="Proteomes" id="UP000253817">
    <property type="component" value="Unassembled WGS sequence"/>
</dbReference>
<proteinExistence type="predicted"/>
<reference evidence="1 3" key="1">
    <citation type="journal article" date="2018" name="Elife">
        <title>Discovery and characterization of a prevalent human gut bacterial enzyme sufficient for the inactivation of a family of plant toxins.</title>
        <authorList>
            <person name="Koppel N."/>
            <person name="Bisanz J.E."/>
            <person name="Pandelia M.E."/>
            <person name="Turnbaugh P.J."/>
            <person name="Balskus E.P."/>
        </authorList>
    </citation>
    <scope>NUCLEOTIDE SEQUENCE [LARGE SCALE GENOMIC DNA]</scope>
    <source>
        <strain evidence="1 3">DSM 16107</strain>
    </source>
</reference>